<gene>
    <name evidence="1" type="ORF">PS9374_04521</name>
</gene>
<reference evidence="2" key="2">
    <citation type="submission" date="2016-04" db="EMBL/GenBank/DDBJ databases">
        <title>Planomonospora sphaerica JCM9374 whole genome shotgun sequence.</title>
        <authorList>
            <person name="Suzuki T."/>
            <person name="Dohra H."/>
            <person name="Kodani S."/>
        </authorList>
    </citation>
    <scope>NUCLEOTIDE SEQUENCE [LARGE SCALE GENOMIC DNA]</scope>
    <source>
        <strain evidence="2">JCM 9374</strain>
    </source>
</reference>
<dbReference type="OrthoDB" id="3695289at2"/>
<organism evidence="1 2">
    <name type="scientific">Planomonospora sphaerica</name>
    <dbReference type="NCBI Taxonomy" id="161355"/>
    <lineage>
        <taxon>Bacteria</taxon>
        <taxon>Bacillati</taxon>
        <taxon>Actinomycetota</taxon>
        <taxon>Actinomycetes</taxon>
        <taxon>Streptosporangiales</taxon>
        <taxon>Streptosporangiaceae</taxon>
        <taxon>Planomonospora</taxon>
    </lineage>
</organism>
<dbReference type="EMBL" id="BDCX01000011">
    <property type="protein sequence ID" value="GAT68856.1"/>
    <property type="molecule type" value="Genomic_DNA"/>
</dbReference>
<name>A0A171DJ16_9ACTN</name>
<proteinExistence type="predicted"/>
<keyword evidence="2" id="KW-1185">Reference proteome</keyword>
<dbReference type="Proteomes" id="UP000077701">
    <property type="component" value="Unassembled WGS sequence"/>
</dbReference>
<dbReference type="STRING" id="161355.PS9374_04521"/>
<protein>
    <recommendedName>
        <fullName evidence="3">Recombinase family protein</fullName>
    </recommendedName>
</protein>
<evidence type="ECO:0000313" key="1">
    <source>
        <dbReference type="EMBL" id="GAT68856.1"/>
    </source>
</evidence>
<dbReference type="AlphaFoldDB" id="A0A171DJ16"/>
<accession>A0A171DJ16</accession>
<reference evidence="1 2" key="1">
    <citation type="journal article" date="2016" name="Genome Announc.">
        <title>Draft Genome Sequence of Planomonospora sphaerica JCM9374, a Rare Actinomycete.</title>
        <authorList>
            <person name="Dohra H."/>
            <person name="Suzuki T."/>
            <person name="Inoue Y."/>
            <person name="Kodani S."/>
        </authorList>
    </citation>
    <scope>NUCLEOTIDE SEQUENCE [LARGE SCALE GENOMIC DNA]</scope>
    <source>
        <strain evidence="1 2">JCM 9374</strain>
    </source>
</reference>
<comment type="caution">
    <text evidence="1">The sequence shown here is derived from an EMBL/GenBank/DDBJ whole genome shotgun (WGS) entry which is preliminary data.</text>
</comment>
<sequence>MIMDFLTEQLPVPGPVVYGYLRPMHASIVRVRALREALAEYCHQHELSLAGVFTERSPASPAFTGLLDALALPGSYGVVVPALSHLGPRATAQERRKEIVQRGARLLLVRGADRSVGTHGGQLLRRIEPAAAAEVDA</sequence>
<evidence type="ECO:0008006" key="3">
    <source>
        <dbReference type="Google" id="ProtNLM"/>
    </source>
</evidence>
<evidence type="ECO:0000313" key="2">
    <source>
        <dbReference type="Proteomes" id="UP000077701"/>
    </source>
</evidence>